<evidence type="ECO:0000313" key="1">
    <source>
        <dbReference type="EMBL" id="VGO22850.1"/>
    </source>
</evidence>
<organism evidence="1 2">
    <name type="scientific">Pontiella sulfatireligans</name>
    <dbReference type="NCBI Taxonomy" id="2750658"/>
    <lineage>
        <taxon>Bacteria</taxon>
        <taxon>Pseudomonadati</taxon>
        <taxon>Kiritimatiellota</taxon>
        <taxon>Kiritimatiellia</taxon>
        <taxon>Kiritimatiellales</taxon>
        <taxon>Pontiellaceae</taxon>
        <taxon>Pontiella</taxon>
    </lineage>
</organism>
<dbReference type="AlphaFoldDB" id="A0A6C2URA1"/>
<sequence>MFRFVNTFFQTRVLHFEVKERQHDDDGTNHAGLNLAGHDRGCELDTLMPARPATTPAIAARNGKTVGRFRIAGKRSLHTNQHSQGVETASPPEGWKAVSEEWLVCWPYFFIRRDEQDGSLVGRDRRARRSCARGEPRMNTDLLAAKRLKRHEDILYVVPPSGDYSTESPEDSMM</sequence>
<reference evidence="1 2" key="1">
    <citation type="submission" date="2019-04" db="EMBL/GenBank/DDBJ databases">
        <authorList>
            <person name="Van Vliet M D."/>
        </authorList>
    </citation>
    <scope>NUCLEOTIDE SEQUENCE [LARGE SCALE GENOMIC DNA]</scope>
    <source>
        <strain evidence="1 2">F21</strain>
    </source>
</reference>
<name>A0A6C2URA1_9BACT</name>
<protein>
    <submittedName>
        <fullName evidence="1">Uncharacterized protein</fullName>
    </submittedName>
</protein>
<dbReference type="EMBL" id="CAAHFH010000002">
    <property type="protein sequence ID" value="VGO22850.1"/>
    <property type="molecule type" value="Genomic_DNA"/>
</dbReference>
<proteinExistence type="predicted"/>
<accession>A0A6C2URA1</accession>
<dbReference type="Proteomes" id="UP000346198">
    <property type="component" value="Unassembled WGS sequence"/>
</dbReference>
<keyword evidence="2" id="KW-1185">Reference proteome</keyword>
<evidence type="ECO:0000313" key="2">
    <source>
        <dbReference type="Proteomes" id="UP000346198"/>
    </source>
</evidence>
<gene>
    <name evidence="1" type="ORF">SCARR_04947</name>
</gene>